<evidence type="ECO:0000313" key="1">
    <source>
        <dbReference type="EMBL" id="OYQ33949.1"/>
    </source>
</evidence>
<accession>A0A255YXP4</accession>
<name>A0A255YXP4_9SPHN</name>
<dbReference type="Gene3D" id="3.30.565.10">
    <property type="entry name" value="Histidine kinase-like ATPase, C-terminal domain"/>
    <property type="match status" value="1"/>
</dbReference>
<gene>
    <name evidence="1" type="ORF">CHU93_02800</name>
</gene>
<dbReference type="SUPFAM" id="SSF55874">
    <property type="entry name" value="ATPase domain of HSP90 chaperone/DNA topoisomerase II/histidine kinase"/>
    <property type="match status" value="1"/>
</dbReference>
<evidence type="ECO:0000313" key="2">
    <source>
        <dbReference type="Proteomes" id="UP000216991"/>
    </source>
</evidence>
<protein>
    <recommendedName>
        <fullName evidence="3">ATP-binding protein</fullName>
    </recommendedName>
</protein>
<dbReference type="AlphaFoldDB" id="A0A255YXP4"/>
<comment type="caution">
    <text evidence="1">The sequence shown here is derived from an EMBL/GenBank/DDBJ whole genome shotgun (WGS) entry which is preliminary data.</text>
</comment>
<keyword evidence="2" id="KW-1185">Reference proteome</keyword>
<proteinExistence type="predicted"/>
<dbReference type="OrthoDB" id="9813438at2"/>
<dbReference type="InterPro" id="IPR036890">
    <property type="entry name" value="HATPase_C_sf"/>
</dbReference>
<reference evidence="1 2" key="1">
    <citation type="submission" date="2017-07" db="EMBL/GenBank/DDBJ databases">
        <title>Sandarakinorhabdus cyanobacteriorum sp. nov., a novel bacterium isolated from cyanobacterial aggregates in a eutrophic lake.</title>
        <authorList>
            <person name="Cai H."/>
        </authorList>
    </citation>
    <scope>NUCLEOTIDE SEQUENCE [LARGE SCALE GENOMIC DNA]</scope>
    <source>
        <strain evidence="1 2">TH057</strain>
    </source>
</reference>
<evidence type="ECO:0008006" key="3">
    <source>
        <dbReference type="Google" id="ProtNLM"/>
    </source>
</evidence>
<dbReference type="Pfam" id="PF13589">
    <property type="entry name" value="HATPase_c_3"/>
    <property type="match status" value="1"/>
</dbReference>
<dbReference type="Proteomes" id="UP000216991">
    <property type="component" value="Unassembled WGS sequence"/>
</dbReference>
<dbReference type="EMBL" id="NOXT01000073">
    <property type="protein sequence ID" value="OYQ33949.1"/>
    <property type="molecule type" value="Genomic_DNA"/>
</dbReference>
<sequence length="482" mass="53554">MLIESMRDIGYSLETALADIIDNSIAAAASRIDILVDPSIGNPAIGILDNGGGMTKAILLDAMRPGSSNPRDARAKLDLGRFGLGMKTASFSQCRRLSVLTRRGGKSSAAIWDLDHVASSDRWEILLPADHQTIPFAERLVGDGTLVVWEKLDRILGDEQEAQQQKLLAQRVDEAASHIELVFHRYLSGEATGSKLPIMVNNRPLEPHDPFGTSHKATQRNPNEPQIFKIKGHNVAVQTFTLPHHSKLTDRQYEALAGKAGFLRNQGFYLYREKRLIISGTWFGLAQQKPITQLTRVRIDMPKELDAEWKIDVKKASAQPPPALRRELRGLVEQICSGSKRVYTHRGKKLVSDDQIEIWQRIQHKGQIRYGINPDHPVVAQLSNELGDEGRQRLKALIRLMETSLPIDSIFADKGGNPTAVSSGDLADHELAVVAADTYRHLNGGAEARDEGVLAMLGMMDPFRSNWPVVESALKDRFGWDR</sequence>
<organism evidence="1 2">
    <name type="scientific">Sandarakinorhabdus cyanobacteriorum</name>
    <dbReference type="NCBI Taxonomy" id="1981098"/>
    <lineage>
        <taxon>Bacteria</taxon>
        <taxon>Pseudomonadati</taxon>
        <taxon>Pseudomonadota</taxon>
        <taxon>Alphaproteobacteria</taxon>
        <taxon>Sphingomonadales</taxon>
        <taxon>Sphingosinicellaceae</taxon>
        <taxon>Sandarakinorhabdus</taxon>
    </lineage>
</organism>